<feature type="transmembrane region" description="Helical" evidence="6">
    <location>
        <begin position="247"/>
        <end position="265"/>
    </location>
</feature>
<dbReference type="RefSeq" id="WP_105516077.1">
    <property type="nucleotide sequence ID" value="NZ_PVEP01000010.1"/>
</dbReference>
<dbReference type="GO" id="GO:0016020">
    <property type="term" value="C:membrane"/>
    <property type="evidence" value="ECO:0007669"/>
    <property type="project" value="UniProtKB-SubCell"/>
</dbReference>
<gene>
    <name evidence="7" type="ORF">LX70_03529</name>
</gene>
<keyword evidence="3 6" id="KW-0812">Transmembrane</keyword>
<keyword evidence="8" id="KW-1185">Reference proteome</keyword>
<dbReference type="Gene3D" id="1.10.357.140">
    <property type="entry name" value="UbiA prenyltransferase"/>
    <property type="match status" value="1"/>
</dbReference>
<feature type="transmembrane region" description="Helical" evidence="6">
    <location>
        <begin position="46"/>
        <end position="66"/>
    </location>
</feature>
<feature type="transmembrane region" description="Helical" evidence="6">
    <location>
        <begin position="87"/>
        <end position="110"/>
    </location>
</feature>
<feature type="transmembrane region" description="Helical" evidence="6">
    <location>
        <begin position="21"/>
        <end position="40"/>
    </location>
</feature>
<evidence type="ECO:0000256" key="5">
    <source>
        <dbReference type="ARBA" id="ARBA00023136"/>
    </source>
</evidence>
<feature type="transmembrane region" description="Helical" evidence="6">
    <location>
        <begin position="116"/>
        <end position="136"/>
    </location>
</feature>
<dbReference type="AlphaFoldDB" id="A0A2S8S386"/>
<proteinExistence type="predicted"/>
<dbReference type="InterPro" id="IPR000537">
    <property type="entry name" value="UbiA_prenyltransferase"/>
</dbReference>
<accession>A0A2S8S386</accession>
<feature type="transmembrane region" description="Helical" evidence="6">
    <location>
        <begin position="277"/>
        <end position="299"/>
    </location>
</feature>
<dbReference type="OrthoDB" id="7594477at2"/>
<protein>
    <submittedName>
        <fullName evidence="7">4-hydroxybenzoate polyprenyltransferase</fullName>
    </submittedName>
</protein>
<feature type="transmembrane region" description="Helical" evidence="6">
    <location>
        <begin position="145"/>
        <end position="165"/>
    </location>
</feature>
<keyword evidence="4 6" id="KW-1133">Transmembrane helix</keyword>
<dbReference type="InterPro" id="IPR044878">
    <property type="entry name" value="UbiA_sf"/>
</dbReference>
<dbReference type="Pfam" id="PF01040">
    <property type="entry name" value="UbiA"/>
    <property type="match status" value="1"/>
</dbReference>
<evidence type="ECO:0000313" key="8">
    <source>
        <dbReference type="Proteomes" id="UP000238338"/>
    </source>
</evidence>
<evidence type="ECO:0000256" key="4">
    <source>
        <dbReference type="ARBA" id="ARBA00022989"/>
    </source>
</evidence>
<evidence type="ECO:0000313" key="7">
    <source>
        <dbReference type="EMBL" id="PQV55276.1"/>
    </source>
</evidence>
<evidence type="ECO:0000256" key="1">
    <source>
        <dbReference type="ARBA" id="ARBA00004141"/>
    </source>
</evidence>
<comment type="caution">
    <text evidence="7">The sequence shown here is derived from an EMBL/GenBank/DDBJ whole genome shotgun (WGS) entry which is preliminary data.</text>
</comment>
<comment type="subcellular location">
    <subcellularLocation>
        <location evidence="1">Membrane</location>
        <topology evidence="1">Multi-pass membrane protein</topology>
    </subcellularLocation>
</comment>
<feature type="transmembrane region" description="Helical" evidence="6">
    <location>
        <begin position="177"/>
        <end position="194"/>
    </location>
</feature>
<keyword evidence="5 6" id="KW-0472">Membrane</keyword>
<keyword evidence="7" id="KW-0808">Transferase</keyword>
<evidence type="ECO:0000256" key="2">
    <source>
        <dbReference type="ARBA" id="ARBA00022475"/>
    </source>
</evidence>
<name>A0A2S8S386_9RHOB</name>
<dbReference type="Proteomes" id="UP000238338">
    <property type="component" value="Unassembled WGS sequence"/>
</dbReference>
<keyword evidence="2" id="KW-1003">Cell membrane</keyword>
<feature type="transmembrane region" description="Helical" evidence="6">
    <location>
        <begin position="222"/>
        <end position="241"/>
    </location>
</feature>
<evidence type="ECO:0000256" key="6">
    <source>
        <dbReference type="SAM" id="Phobius"/>
    </source>
</evidence>
<organism evidence="7 8">
    <name type="scientific">Albidovulum denitrificans</name>
    <dbReference type="NCBI Taxonomy" id="404881"/>
    <lineage>
        <taxon>Bacteria</taxon>
        <taxon>Pseudomonadati</taxon>
        <taxon>Pseudomonadota</taxon>
        <taxon>Alphaproteobacteria</taxon>
        <taxon>Rhodobacterales</taxon>
        <taxon>Paracoccaceae</taxon>
        <taxon>Albidovulum</taxon>
    </lineage>
</organism>
<dbReference type="GO" id="GO:0016765">
    <property type="term" value="F:transferase activity, transferring alkyl or aryl (other than methyl) groups"/>
    <property type="evidence" value="ECO:0007669"/>
    <property type="project" value="InterPro"/>
</dbReference>
<evidence type="ECO:0000256" key="3">
    <source>
        <dbReference type="ARBA" id="ARBA00022692"/>
    </source>
</evidence>
<dbReference type="EMBL" id="PVEP01000010">
    <property type="protein sequence ID" value="PQV55276.1"/>
    <property type="molecule type" value="Genomic_DNA"/>
</dbReference>
<reference evidence="7 8" key="1">
    <citation type="submission" date="2018-02" db="EMBL/GenBank/DDBJ databases">
        <title>Genomic Encyclopedia of Archaeal and Bacterial Type Strains, Phase II (KMG-II): from individual species to whole genera.</title>
        <authorList>
            <person name="Goeker M."/>
        </authorList>
    </citation>
    <scope>NUCLEOTIDE SEQUENCE [LARGE SCALE GENOMIC DNA]</scope>
    <source>
        <strain evidence="7 8">DSM 18921</strain>
    </source>
</reference>
<sequence>MTPFQRFWTYQRERFPLFKTVPLLAVFSAASINISALLAGRALPGAGAYAAGFVAVLILFFQMRAADEWKDREIDRLYRPERAIPRGLVRLSTVLLIALALVPVALGAALTVGAGAAWLLLLVWVWLSAMTLEFGVPRWLVAHPLIYLVSHMAIMPLIDLFLTGIEWSGRGGPAPALWLFLALSFVNGCVLEIGRKTWAPEAERDGVESYSKLWGPVRSARVWIGLVAVSAALLAGVGWAAGHFWPLAALAAAGFGAAVWVALRFMQRPDPAGQARIDAAAGLWVLLCYAGAGFVPLLLRGAMP</sequence>